<evidence type="ECO:0000313" key="2">
    <source>
        <dbReference type="EMBL" id="KAF5343658.1"/>
    </source>
</evidence>
<dbReference type="Proteomes" id="UP000559256">
    <property type="component" value="Unassembled WGS sequence"/>
</dbReference>
<gene>
    <name evidence="2" type="ORF">D9758_014694</name>
</gene>
<sequence length="179" mass="19851">MVRMFTFFLAFTSLAVTTLANPTASNDVYRLVQDINGPLASDLHNLNVGIQQAHPIDDDVSQLGHLASQLCNDINKIHSSVDFNGQGISDEDSETVIQALNSTCFPEFDEALNTIRNRAEEFVAYRENIKQVLFDTRSCFQFLNMYFLGIYAPSRLGEANRLADSVSADLQAAIAAYSF</sequence>
<evidence type="ECO:0000313" key="3">
    <source>
        <dbReference type="Proteomes" id="UP000559256"/>
    </source>
</evidence>
<feature type="chain" id="PRO_5034525108" evidence="1">
    <location>
        <begin position="21"/>
        <end position="179"/>
    </location>
</feature>
<accession>A0A8H5CMP6</accession>
<name>A0A8H5CMP6_9AGAR</name>
<organism evidence="2 3">
    <name type="scientific">Tetrapyrgos nigripes</name>
    <dbReference type="NCBI Taxonomy" id="182062"/>
    <lineage>
        <taxon>Eukaryota</taxon>
        <taxon>Fungi</taxon>
        <taxon>Dikarya</taxon>
        <taxon>Basidiomycota</taxon>
        <taxon>Agaricomycotina</taxon>
        <taxon>Agaricomycetes</taxon>
        <taxon>Agaricomycetidae</taxon>
        <taxon>Agaricales</taxon>
        <taxon>Marasmiineae</taxon>
        <taxon>Marasmiaceae</taxon>
        <taxon>Tetrapyrgos</taxon>
    </lineage>
</organism>
<evidence type="ECO:0000256" key="1">
    <source>
        <dbReference type="SAM" id="SignalP"/>
    </source>
</evidence>
<dbReference type="EMBL" id="JAACJM010000136">
    <property type="protein sequence ID" value="KAF5343658.1"/>
    <property type="molecule type" value="Genomic_DNA"/>
</dbReference>
<protein>
    <submittedName>
        <fullName evidence="2">Uncharacterized protein</fullName>
    </submittedName>
</protein>
<feature type="signal peptide" evidence="1">
    <location>
        <begin position="1"/>
        <end position="20"/>
    </location>
</feature>
<reference evidence="2 3" key="1">
    <citation type="journal article" date="2020" name="ISME J.">
        <title>Uncovering the hidden diversity of litter-decomposition mechanisms in mushroom-forming fungi.</title>
        <authorList>
            <person name="Floudas D."/>
            <person name="Bentzer J."/>
            <person name="Ahren D."/>
            <person name="Johansson T."/>
            <person name="Persson P."/>
            <person name="Tunlid A."/>
        </authorList>
    </citation>
    <scope>NUCLEOTIDE SEQUENCE [LARGE SCALE GENOMIC DNA]</scope>
    <source>
        <strain evidence="2 3">CBS 291.85</strain>
    </source>
</reference>
<comment type="caution">
    <text evidence="2">The sequence shown here is derived from an EMBL/GenBank/DDBJ whole genome shotgun (WGS) entry which is preliminary data.</text>
</comment>
<keyword evidence="1" id="KW-0732">Signal</keyword>
<keyword evidence="3" id="KW-1185">Reference proteome</keyword>
<dbReference type="AlphaFoldDB" id="A0A8H5CMP6"/>
<proteinExistence type="predicted"/>